<dbReference type="GO" id="GO:0043107">
    <property type="term" value="P:type IV pilus-dependent motility"/>
    <property type="evidence" value="ECO:0007669"/>
    <property type="project" value="TreeGrafter"/>
</dbReference>
<organism evidence="3 4">
    <name type="scientific">Ectothiorhodospira marina</name>
    <dbReference type="NCBI Taxonomy" id="1396821"/>
    <lineage>
        <taxon>Bacteria</taxon>
        <taxon>Pseudomonadati</taxon>
        <taxon>Pseudomonadota</taxon>
        <taxon>Gammaproteobacteria</taxon>
        <taxon>Chromatiales</taxon>
        <taxon>Ectothiorhodospiraceae</taxon>
        <taxon>Ectothiorhodospira</taxon>
    </lineage>
</organism>
<name>A0A1H7RA82_9GAMM</name>
<keyword evidence="2" id="KW-1133">Transmembrane helix</keyword>
<keyword evidence="2" id="KW-0472">Membrane</keyword>
<dbReference type="EMBL" id="FOAA01000021">
    <property type="protein sequence ID" value="SEL56794.1"/>
    <property type="molecule type" value="Genomic_DNA"/>
</dbReference>
<sequence length="190" mass="21989">MSHINLLPWREQRRKEQQKEFTVLAALVGLGCLIVVFLTHVAINTQIQAQEQRNSFLQNEIRILDRQIREIRDLESTRQALLDRMEIIQELQASRPLAVRLFDELVNTLPQGTYLTGMTQREMALEITGRAESNARVSAFMRNLEGSPWFNEPVLQVIETRDQDGVRLSDFRLTVSQRDPNTDNDEEASQ</sequence>
<feature type="coiled-coil region" evidence="1">
    <location>
        <begin position="47"/>
        <end position="91"/>
    </location>
</feature>
<dbReference type="GO" id="GO:0043683">
    <property type="term" value="P:type IV pilus assembly"/>
    <property type="evidence" value="ECO:0007669"/>
    <property type="project" value="TreeGrafter"/>
</dbReference>
<protein>
    <submittedName>
        <fullName evidence="3">Type IV pilus assembly protein PilN</fullName>
    </submittedName>
</protein>
<dbReference type="InterPro" id="IPR052534">
    <property type="entry name" value="Extracell_DNA_Util/SecSys_Comp"/>
</dbReference>
<dbReference type="Pfam" id="PF05137">
    <property type="entry name" value="PilN"/>
    <property type="match status" value="1"/>
</dbReference>
<dbReference type="STRING" id="1396821.SAMN05444515_12130"/>
<keyword evidence="2" id="KW-0812">Transmembrane</keyword>
<evidence type="ECO:0000313" key="3">
    <source>
        <dbReference type="EMBL" id="SEL56794.1"/>
    </source>
</evidence>
<keyword evidence="4" id="KW-1185">Reference proteome</keyword>
<accession>A0A1H7RA82</accession>
<dbReference type="InterPro" id="IPR007813">
    <property type="entry name" value="PilN"/>
</dbReference>
<dbReference type="OrthoDB" id="5296173at2"/>
<evidence type="ECO:0000256" key="2">
    <source>
        <dbReference type="SAM" id="Phobius"/>
    </source>
</evidence>
<dbReference type="PANTHER" id="PTHR40278">
    <property type="entry name" value="DNA UTILIZATION PROTEIN HOFN"/>
    <property type="match status" value="1"/>
</dbReference>
<dbReference type="PANTHER" id="PTHR40278:SF2">
    <property type="entry name" value="TYPE IV PILUS INNER MEMBRANE COMPONENT PILN"/>
    <property type="match status" value="1"/>
</dbReference>
<evidence type="ECO:0000256" key="1">
    <source>
        <dbReference type="SAM" id="Coils"/>
    </source>
</evidence>
<dbReference type="RefSeq" id="WP_090255498.1">
    <property type="nucleotide sequence ID" value="NZ_FOAA01000021.1"/>
</dbReference>
<evidence type="ECO:0000313" key="4">
    <source>
        <dbReference type="Proteomes" id="UP000199256"/>
    </source>
</evidence>
<gene>
    <name evidence="3" type="ORF">SAMN05444515_12130</name>
</gene>
<dbReference type="AlphaFoldDB" id="A0A1H7RA82"/>
<dbReference type="Proteomes" id="UP000199256">
    <property type="component" value="Unassembled WGS sequence"/>
</dbReference>
<feature type="transmembrane region" description="Helical" evidence="2">
    <location>
        <begin position="21"/>
        <end position="43"/>
    </location>
</feature>
<reference evidence="4" key="1">
    <citation type="submission" date="2016-10" db="EMBL/GenBank/DDBJ databases">
        <authorList>
            <person name="Varghese N."/>
            <person name="Submissions S."/>
        </authorList>
    </citation>
    <scope>NUCLEOTIDE SEQUENCE [LARGE SCALE GENOMIC DNA]</scope>
    <source>
        <strain evidence="4">DSM 241</strain>
    </source>
</reference>
<keyword evidence="1" id="KW-0175">Coiled coil</keyword>
<proteinExistence type="predicted"/>